<dbReference type="GO" id="GO:0016491">
    <property type="term" value="F:oxidoreductase activity"/>
    <property type="evidence" value="ECO:0007669"/>
    <property type="project" value="UniProtKB-KW"/>
</dbReference>
<protein>
    <submittedName>
        <fullName evidence="3">Benzoate transporter</fullName>
    </submittedName>
</protein>
<keyword evidence="2" id="KW-0560">Oxidoreductase</keyword>
<dbReference type="CDD" id="cd00667">
    <property type="entry name" value="ring_hydroxylating_dioxygenases_beta"/>
    <property type="match status" value="1"/>
</dbReference>
<dbReference type="Proteomes" id="UP000293520">
    <property type="component" value="Unassembled WGS sequence"/>
</dbReference>
<dbReference type="Gene3D" id="3.10.450.50">
    <property type="match status" value="1"/>
</dbReference>
<dbReference type="EMBL" id="SISK01000018">
    <property type="protein sequence ID" value="TBN36364.1"/>
    <property type="molecule type" value="Genomic_DNA"/>
</dbReference>
<dbReference type="AlphaFoldDB" id="A0A4Q9G187"/>
<evidence type="ECO:0000256" key="2">
    <source>
        <dbReference type="ARBA" id="ARBA00023002"/>
    </source>
</evidence>
<evidence type="ECO:0000256" key="1">
    <source>
        <dbReference type="ARBA" id="ARBA00009570"/>
    </source>
</evidence>
<dbReference type="InterPro" id="IPR000391">
    <property type="entry name" value="Rng_hydr_dOase-bsu"/>
</dbReference>
<organism evidence="3 4">
    <name type="scientific">Paracoccus subflavus</name>
    <dbReference type="NCBI Taxonomy" id="2528244"/>
    <lineage>
        <taxon>Bacteria</taxon>
        <taxon>Pseudomonadati</taxon>
        <taxon>Pseudomonadota</taxon>
        <taxon>Alphaproteobacteria</taxon>
        <taxon>Rhodobacterales</taxon>
        <taxon>Paracoccaceae</taxon>
        <taxon>Paracoccus</taxon>
    </lineage>
</organism>
<keyword evidence="4" id="KW-1185">Reference proteome</keyword>
<name>A0A4Q9G187_9RHOB</name>
<accession>A0A4Q9G187</accession>
<dbReference type="OrthoDB" id="7446267at2"/>
<dbReference type="RefSeq" id="WP_130992243.1">
    <property type="nucleotide sequence ID" value="NZ_SISK01000018.1"/>
</dbReference>
<reference evidence="3 4" key="1">
    <citation type="submission" date="2019-02" db="EMBL/GenBank/DDBJ databases">
        <title>Paracoccus subflavus sp. nov., isolated from marine sediment of the Pacific Ocean.</title>
        <authorList>
            <person name="Zhang G."/>
        </authorList>
    </citation>
    <scope>NUCLEOTIDE SEQUENCE [LARGE SCALE GENOMIC DNA]</scope>
    <source>
        <strain evidence="3 4">GY0581</strain>
    </source>
</reference>
<dbReference type="Pfam" id="PF00866">
    <property type="entry name" value="Ring_hydroxyl_B"/>
    <property type="match status" value="1"/>
</dbReference>
<evidence type="ECO:0000313" key="4">
    <source>
        <dbReference type="Proteomes" id="UP000293520"/>
    </source>
</evidence>
<comment type="similarity">
    <text evidence="1">Belongs to the bacterial ring-hydroxylating dioxygenase beta subunit family.</text>
</comment>
<evidence type="ECO:0000313" key="3">
    <source>
        <dbReference type="EMBL" id="TBN36364.1"/>
    </source>
</evidence>
<dbReference type="PANTHER" id="PTHR41534:SF2">
    <property type="entry name" value="3-PHENYLPROPIONATE_CINNAMIC ACID DIOXYGENASE SUBUNIT BETA"/>
    <property type="match status" value="1"/>
</dbReference>
<dbReference type="PANTHER" id="PTHR41534">
    <property type="entry name" value="BLR3401 PROTEIN"/>
    <property type="match status" value="1"/>
</dbReference>
<sequence>MNKHATIARQSEVGQEYEAFLFHEARLMDNHRLEEWLALWDRDCLYWVPCNAEEVDPNRQLSIIYDGYDQIRERVRRLSGKFAHAQQPKSRLIRVLSNIEIESADDGTITGHSTFVLGEVRLNRQVTWFGRNEHTLVRTEEGLRIRRKKVFVLNNDTPMPNMTFLI</sequence>
<dbReference type="InterPro" id="IPR032710">
    <property type="entry name" value="NTF2-like_dom_sf"/>
</dbReference>
<dbReference type="GO" id="GO:0019380">
    <property type="term" value="P:3-phenylpropionate catabolic process"/>
    <property type="evidence" value="ECO:0007669"/>
    <property type="project" value="TreeGrafter"/>
</dbReference>
<gene>
    <name evidence="3" type="ORF">EYE42_15620</name>
</gene>
<comment type="caution">
    <text evidence="3">The sequence shown here is derived from an EMBL/GenBank/DDBJ whole genome shotgun (WGS) entry which is preliminary data.</text>
</comment>
<dbReference type="SUPFAM" id="SSF54427">
    <property type="entry name" value="NTF2-like"/>
    <property type="match status" value="1"/>
</dbReference>
<proteinExistence type="inferred from homology"/>